<reference evidence="3" key="1">
    <citation type="journal article" date="2020" name="Nat. Commun.">
        <title>Genome assembly of wild tea tree DASZ reveals pedigree and selection history of tea varieties.</title>
        <authorList>
            <person name="Zhang W."/>
            <person name="Zhang Y."/>
            <person name="Qiu H."/>
            <person name="Guo Y."/>
            <person name="Wan H."/>
            <person name="Zhang X."/>
            <person name="Scossa F."/>
            <person name="Alseekh S."/>
            <person name="Zhang Q."/>
            <person name="Wang P."/>
            <person name="Xu L."/>
            <person name="Schmidt M.H."/>
            <person name="Jia X."/>
            <person name="Li D."/>
            <person name="Zhu A."/>
            <person name="Guo F."/>
            <person name="Chen W."/>
            <person name="Ni D."/>
            <person name="Usadel B."/>
            <person name="Fernie A.R."/>
            <person name="Wen W."/>
        </authorList>
    </citation>
    <scope>NUCLEOTIDE SEQUENCE [LARGE SCALE GENOMIC DNA]</scope>
    <source>
        <strain evidence="3">cv. G240</strain>
    </source>
</reference>
<feature type="transmembrane region" description="Helical" evidence="1">
    <location>
        <begin position="6"/>
        <end position="28"/>
    </location>
</feature>
<gene>
    <name evidence="2" type="ORF">HYC85_028334</name>
</gene>
<evidence type="ECO:0000313" key="2">
    <source>
        <dbReference type="EMBL" id="KAF5932163.1"/>
    </source>
</evidence>
<proteinExistence type="predicted"/>
<evidence type="ECO:0000256" key="1">
    <source>
        <dbReference type="SAM" id="Phobius"/>
    </source>
</evidence>
<evidence type="ECO:0000313" key="3">
    <source>
        <dbReference type="Proteomes" id="UP000593564"/>
    </source>
</evidence>
<dbReference type="EMBL" id="JACBKZ010000014">
    <property type="protein sequence ID" value="KAF5932163.1"/>
    <property type="molecule type" value="Genomic_DNA"/>
</dbReference>
<evidence type="ECO:0008006" key="4">
    <source>
        <dbReference type="Google" id="ProtNLM"/>
    </source>
</evidence>
<keyword evidence="1" id="KW-0472">Membrane</keyword>
<protein>
    <recommendedName>
        <fullName evidence="4">Thionin-like protein 2</fullName>
    </recommendedName>
</protein>
<dbReference type="PANTHER" id="PTHR36312:SF1">
    <property type="entry name" value="OS01G0594500 PROTEIN"/>
    <property type="match status" value="1"/>
</dbReference>
<reference evidence="2 3" key="2">
    <citation type="submission" date="2020-07" db="EMBL/GenBank/DDBJ databases">
        <title>Genome assembly of wild tea tree DASZ reveals pedigree and selection history of tea varieties.</title>
        <authorList>
            <person name="Zhang W."/>
        </authorList>
    </citation>
    <scope>NUCLEOTIDE SEQUENCE [LARGE SCALE GENOMIC DNA]</scope>
    <source>
        <strain evidence="3">cv. G240</strain>
        <tissue evidence="2">Leaf</tissue>
    </source>
</reference>
<keyword evidence="1" id="KW-0812">Transmembrane</keyword>
<comment type="caution">
    <text evidence="2">The sequence shown here is derived from an EMBL/GenBank/DDBJ whole genome shotgun (WGS) entry which is preliminary data.</text>
</comment>
<dbReference type="AlphaFoldDB" id="A0A7J7FUW2"/>
<accession>A0A7J7FUW2</accession>
<name>A0A7J7FUW2_CAMSI</name>
<dbReference type="PANTHER" id="PTHR36312">
    <property type="entry name" value="THIONIN-LIKE PROTEIN 1"/>
    <property type="match status" value="1"/>
</dbReference>
<dbReference type="InterPro" id="IPR038975">
    <property type="entry name" value="THNL"/>
</dbReference>
<organism evidence="2 3">
    <name type="scientific">Camellia sinensis</name>
    <name type="common">Tea plant</name>
    <name type="synonym">Thea sinensis</name>
    <dbReference type="NCBI Taxonomy" id="4442"/>
    <lineage>
        <taxon>Eukaryota</taxon>
        <taxon>Viridiplantae</taxon>
        <taxon>Streptophyta</taxon>
        <taxon>Embryophyta</taxon>
        <taxon>Tracheophyta</taxon>
        <taxon>Spermatophyta</taxon>
        <taxon>Magnoliopsida</taxon>
        <taxon>eudicotyledons</taxon>
        <taxon>Gunneridae</taxon>
        <taxon>Pentapetalae</taxon>
        <taxon>asterids</taxon>
        <taxon>Ericales</taxon>
        <taxon>Theaceae</taxon>
        <taxon>Camellia</taxon>
    </lineage>
</organism>
<keyword evidence="1" id="KW-1133">Transmembrane helix</keyword>
<keyword evidence="3" id="KW-1185">Reference proteome</keyword>
<dbReference type="Proteomes" id="UP000593564">
    <property type="component" value="Unassembled WGS sequence"/>
</dbReference>
<sequence length="126" mass="13502">MERGTVRLRAMVVMVMVMVIVVSGMGVVEGQSPTPFMDCYVGCFILCNIIPSHTAYGCALQCLKDCVVPTTTQSIHGDKVNHQFCKLGCASSLCSNISTKQNPGGEKVESCVNSCSEGCTKNYLLP</sequence>